<dbReference type="InterPro" id="IPR003362">
    <property type="entry name" value="Bact_transf"/>
</dbReference>
<organism evidence="9">
    <name type="scientific">Roseihalotalea indica</name>
    <dbReference type="NCBI Taxonomy" id="2867963"/>
    <lineage>
        <taxon>Bacteria</taxon>
        <taxon>Pseudomonadati</taxon>
        <taxon>Bacteroidota</taxon>
        <taxon>Cytophagia</taxon>
        <taxon>Cytophagales</taxon>
        <taxon>Catalimonadaceae</taxon>
        <taxon>Roseihalotalea</taxon>
    </lineage>
</organism>
<evidence type="ECO:0000313" key="9">
    <source>
        <dbReference type="EMBL" id="WKN40024.1"/>
    </source>
</evidence>
<evidence type="ECO:0000256" key="2">
    <source>
        <dbReference type="ARBA" id="ARBA00006464"/>
    </source>
</evidence>
<feature type="transmembrane region" description="Helical" evidence="7">
    <location>
        <begin position="82"/>
        <end position="104"/>
    </location>
</feature>
<feature type="transmembrane region" description="Helical" evidence="7">
    <location>
        <begin position="43"/>
        <end position="62"/>
    </location>
</feature>
<evidence type="ECO:0000256" key="6">
    <source>
        <dbReference type="ARBA" id="ARBA00023136"/>
    </source>
</evidence>
<protein>
    <submittedName>
        <fullName evidence="9">Sugar transferase</fullName>
    </submittedName>
</protein>
<dbReference type="AlphaFoldDB" id="A0AA49PZ74"/>
<dbReference type="Pfam" id="PF13727">
    <property type="entry name" value="CoA_binding_3"/>
    <property type="match status" value="1"/>
</dbReference>
<feature type="transmembrane region" description="Helical" evidence="7">
    <location>
        <begin position="110"/>
        <end position="131"/>
    </location>
</feature>
<keyword evidence="6 7" id="KW-0472">Membrane</keyword>
<dbReference type="Gene3D" id="3.40.50.720">
    <property type="entry name" value="NAD(P)-binding Rossmann-like Domain"/>
    <property type="match status" value="1"/>
</dbReference>
<comment type="subcellular location">
    <subcellularLocation>
        <location evidence="1">Membrane</location>
        <topology evidence="1">Multi-pass membrane protein</topology>
    </subcellularLocation>
</comment>
<evidence type="ECO:0000256" key="1">
    <source>
        <dbReference type="ARBA" id="ARBA00004141"/>
    </source>
</evidence>
<keyword evidence="4 7" id="KW-0812">Transmembrane</keyword>
<accession>A0AA49PZ74</accession>
<evidence type="ECO:0000256" key="7">
    <source>
        <dbReference type="SAM" id="Phobius"/>
    </source>
</evidence>
<sequence length="457" mass="53124">MQHRFSQNIKIIHLIVDFLLLNLSFIGSYYFKFQEVESLFSVPYSGLLFFINMAWFLSILAIKPYTISRASSTIPHILSRHFTSILLHACLVAVFFIIFRVYYYSREQLLVSYLILFIGASFWKGAFTYFLQQYRLQGYNNRKVVVVGYGEISEELKSFFQRHKEYGYKFLGYFASESQSGPDIIGTTDQIKSYAISNDVDEIYCCLPYIEYDTIRDIIDFCERTGRKIKVVTDYRSFYSKGVSLERYDNIPVLNISSSPIEDSRAIAFKRAFDIVFSLIVMLLGAPVFLLTAAITKISSRGPVLFVQERVGKNGQPFKMYKFRSMFTDSEQCGPQLACDDDPRVTPWGRFMRKSRLDEIPQFINVFLGDMSIVGPRPERQYYIDQIIEKAPQYRYLHYVKPGITSIGQIKFGYASNIDEMVKRLRYDLVYLRNVSLLVDLKIILMTIIVVFRAEGK</sequence>
<dbReference type="InterPro" id="IPR017475">
    <property type="entry name" value="EPS_sugar_tfrase"/>
</dbReference>
<feature type="transmembrane region" description="Helical" evidence="7">
    <location>
        <begin position="431"/>
        <end position="452"/>
    </location>
</feature>
<evidence type="ECO:0000256" key="4">
    <source>
        <dbReference type="ARBA" id="ARBA00022692"/>
    </source>
</evidence>
<reference evidence="9" key="2">
    <citation type="journal article" date="2024" name="Antonie Van Leeuwenhoek">
        <title>Roseihalotalea indica gen. nov., sp. nov., a halophilic Bacteroidetes from mesopelagic Southwest Indian Ocean with higher carbohydrate metabolic potential.</title>
        <authorList>
            <person name="Chen B."/>
            <person name="Zhang M."/>
            <person name="Lin D."/>
            <person name="Ye J."/>
            <person name="Tang K."/>
        </authorList>
    </citation>
    <scope>NUCLEOTIDE SEQUENCE</scope>
    <source>
        <strain evidence="9">TK19036</strain>
    </source>
</reference>
<dbReference type="EMBL" id="CP120682">
    <property type="protein sequence ID" value="WKN40024.1"/>
    <property type="molecule type" value="Genomic_DNA"/>
</dbReference>
<dbReference type="Pfam" id="PF02397">
    <property type="entry name" value="Bac_transf"/>
    <property type="match status" value="1"/>
</dbReference>
<name>A0AA49PZ74_9BACT</name>
<proteinExistence type="inferred from homology"/>
<feature type="transmembrane region" description="Helical" evidence="7">
    <location>
        <begin position="12"/>
        <end position="31"/>
    </location>
</feature>
<comment type="similarity">
    <text evidence="2">Belongs to the bacterial sugar transferase family.</text>
</comment>
<keyword evidence="3 9" id="KW-0808">Transferase</keyword>
<gene>
    <name evidence="9" type="ORF">K4G66_15125</name>
</gene>
<evidence type="ECO:0000259" key="8">
    <source>
        <dbReference type="Pfam" id="PF02397"/>
    </source>
</evidence>
<dbReference type="GO" id="GO:0016020">
    <property type="term" value="C:membrane"/>
    <property type="evidence" value="ECO:0007669"/>
    <property type="project" value="UniProtKB-SubCell"/>
</dbReference>
<keyword evidence="5 7" id="KW-1133">Transmembrane helix</keyword>
<feature type="domain" description="Bacterial sugar transferase" evidence="8">
    <location>
        <begin position="270"/>
        <end position="452"/>
    </location>
</feature>
<reference evidence="9" key="1">
    <citation type="journal article" date="2023" name="Comput. Struct. Biotechnol. J.">
        <title>Discovery of a novel marine Bacteroidetes with a rich repertoire of carbohydrate-active enzymes.</title>
        <authorList>
            <person name="Chen B."/>
            <person name="Liu G."/>
            <person name="Chen Q."/>
            <person name="Wang H."/>
            <person name="Liu L."/>
            <person name="Tang K."/>
        </authorList>
    </citation>
    <scope>NUCLEOTIDE SEQUENCE</scope>
    <source>
        <strain evidence="9">TK19036</strain>
    </source>
</reference>
<evidence type="ECO:0000256" key="5">
    <source>
        <dbReference type="ARBA" id="ARBA00022989"/>
    </source>
</evidence>
<dbReference type="GO" id="GO:0016780">
    <property type="term" value="F:phosphotransferase activity, for other substituted phosphate groups"/>
    <property type="evidence" value="ECO:0007669"/>
    <property type="project" value="TreeGrafter"/>
</dbReference>
<feature type="transmembrane region" description="Helical" evidence="7">
    <location>
        <begin position="275"/>
        <end position="295"/>
    </location>
</feature>
<dbReference type="NCBIfam" id="TIGR03025">
    <property type="entry name" value="EPS_sugtrans"/>
    <property type="match status" value="1"/>
</dbReference>
<dbReference type="PANTHER" id="PTHR30576">
    <property type="entry name" value="COLANIC BIOSYNTHESIS UDP-GLUCOSE LIPID CARRIER TRANSFERASE"/>
    <property type="match status" value="1"/>
</dbReference>
<dbReference type="PANTHER" id="PTHR30576:SF0">
    <property type="entry name" value="UNDECAPRENYL-PHOSPHATE N-ACETYLGALACTOSAMINYL 1-PHOSPHATE TRANSFERASE-RELATED"/>
    <property type="match status" value="1"/>
</dbReference>
<evidence type="ECO:0000256" key="3">
    <source>
        <dbReference type="ARBA" id="ARBA00022679"/>
    </source>
</evidence>